<name>A0ACB6ZXH4_THEGA</name>
<dbReference type="Proteomes" id="UP000886501">
    <property type="component" value="Unassembled WGS sequence"/>
</dbReference>
<reference evidence="1" key="2">
    <citation type="journal article" date="2020" name="Nat. Commun.">
        <title>Large-scale genome sequencing of mycorrhizal fungi provides insights into the early evolution of symbiotic traits.</title>
        <authorList>
            <person name="Miyauchi S."/>
            <person name="Kiss E."/>
            <person name="Kuo A."/>
            <person name="Drula E."/>
            <person name="Kohler A."/>
            <person name="Sanchez-Garcia M."/>
            <person name="Morin E."/>
            <person name="Andreopoulos B."/>
            <person name="Barry K.W."/>
            <person name="Bonito G."/>
            <person name="Buee M."/>
            <person name="Carver A."/>
            <person name="Chen C."/>
            <person name="Cichocki N."/>
            <person name="Clum A."/>
            <person name="Culley D."/>
            <person name="Crous P.W."/>
            <person name="Fauchery L."/>
            <person name="Girlanda M."/>
            <person name="Hayes R.D."/>
            <person name="Keri Z."/>
            <person name="LaButti K."/>
            <person name="Lipzen A."/>
            <person name="Lombard V."/>
            <person name="Magnuson J."/>
            <person name="Maillard F."/>
            <person name="Murat C."/>
            <person name="Nolan M."/>
            <person name="Ohm R.A."/>
            <person name="Pangilinan J."/>
            <person name="Pereira M.F."/>
            <person name="Perotto S."/>
            <person name="Peter M."/>
            <person name="Pfister S."/>
            <person name="Riley R."/>
            <person name="Sitrit Y."/>
            <person name="Stielow J.B."/>
            <person name="Szollosi G."/>
            <person name="Zifcakova L."/>
            <person name="Stursova M."/>
            <person name="Spatafora J.W."/>
            <person name="Tedersoo L."/>
            <person name="Vaario L.M."/>
            <person name="Yamada A."/>
            <person name="Yan M."/>
            <person name="Wang P."/>
            <person name="Xu J."/>
            <person name="Bruns T."/>
            <person name="Baldrian P."/>
            <person name="Vilgalys R."/>
            <person name="Dunand C."/>
            <person name="Henrissat B."/>
            <person name="Grigoriev I.V."/>
            <person name="Hibbett D."/>
            <person name="Nagy L.G."/>
            <person name="Martin F.M."/>
        </authorList>
    </citation>
    <scope>NUCLEOTIDE SEQUENCE</scope>
    <source>
        <strain evidence="1">P2</strain>
    </source>
</reference>
<gene>
    <name evidence="1" type="ORF">BDM02DRAFT_3086441</name>
</gene>
<evidence type="ECO:0000313" key="2">
    <source>
        <dbReference type="Proteomes" id="UP000886501"/>
    </source>
</evidence>
<protein>
    <submittedName>
        <fullName evidence="1">Uncharacterized protein</fullName>
    </submittedName>
</protein>
<dbReference type="EMBL" id="MU117962">
    <property type="protein sequence ID" value="KAF9653821.1"/>
    <property type="molecule type" value="Genomic_DNA"/>
</dbReference>
<keyword evidence="2" id="KW-1185">Reference proteome</keyword>
<accession>A0ACB6ZXH4</accession>
<proteinExistence type="predicted"/>
<comment type="caution">
    <text evidence="1">The sequence shown here is derived from an EMBL/GenBank/DDBJ whole genome shotgun (WGS) entry which is preliminary data.</text>
</comment>
<organism evidence="1 2">
    <name type="scientific">Thelephora ganbajun</name>
    <name type="common">Ganba fungus</name>
    <dbReference type="NCBI Taxonomy" id="370292"/>
    <lineage>
        <taxon>Eukaryota</taxon>
        <taxon>Fungi</taxon>
        <taxon>Dikarya</taxon>
        <taxon>Basidiomycota</taxon>
        <taxon>Agaricomycotina</taxon>
        <taxon>Agaricomycetes</taxon>
        <taxon>Thelephorales</taxon>
        <taxon>Thelephoraceae</taxon>
        <taxon>Thelephora</taxon>
    </lineage>
</organism>
<sequence>MHFNLRRSLSVSAAPSSLTPAKYLQTATTNANDHSDHPVATESPLLPAPAVAKEVTPRSRRNSKSVQISGGWRAYCTAFKKRVTSGTAPSTPSSPDDSNRVASHIHEPQEPVACEQDGHVDVVVVDRMWGEDSGWSTKSDSNPPFEEIRAENKLGTTNTDPDSSETDSGFWASSPVLFFLRWRIWPPIWGFFRLRFVDHKFEAHYVKETWFLRKRLALFSAAFFVINWLLSVILITRPVTLPDAIFFYGVGPAISVPLVFFVVFDYSRDHSLFYQIYLLFAVWPWPVYQVVSVRYTSALQTMALFGLGMNRFPALLGSICFVDFDSTPDRSPRSLVLFLPVRPKYGRNAANVVVFEIFILYVHYIREVAERRLFTLRDQLKTQFKATQKAQVNERKTADSKRRLTSWVRVPLNTALLAVQNMSACNAVDKSHEVEFQALEGSLSMMSKGWLLTINSHRMDSGKFESCNKPYVFHQIMRSLVAPLKLDADSKKLHFVTELDRTIDDVAGRAFFSALGHNEEEIQKAIAKYDGVVLGDENRLRQIITNLAGNAFKFTPAGGTVTIKTKLVIPSPNGPPKASQSASPPFLTSPASQESLPPSRSPSHRRETKNGSTVEDKGEGDSCGLSADLLNQHNAIVDEKTKPLERIVARIEVCDTGCGIHEKEMNEIKLFNAFNQTEVGRQQGGKGTGLGLALVRQIVKLSSGRLGLKSKVGEGSTFWVELPLGVGKKVLPPDHELPIASRAGSMDRPPSLASSQLHTEKVQAASAMSTTLLKRVTCADGLVQLVPKNADDIPEPVPALKESIGVLRTRSLDRPPLTKHEPNTTASTDETAKAATVEKAEISTPASPKQDSPPPLSTMTQRRARIDLPKPPQFPTIRSSGDRLSPSFMRPPTPENVGSVEITPGLPVLVVDDDKMTRMLMQRMLERLKCVVTTAVNGQEALELIAGVSDSHRVDTPGSNEGEYFADGRVASSSASRGTGGPSTHGMSESKFALVFLDNQMPVLSGVETVRKLRKLGRKDLIVGVTGNALLPDQEEYLAAGVDYILTKPVREENLRSMLLIGDEQQKSRTVSPPLMEPPQNQNTVGNLPT</sequence>
<evidence type="ECO:0000313" key="1">
    <source>
        <dbReference type="EMBL" id="KAF9653821.1"/>
    </source>
</evidence>
<reference evidence="1" key="1">
    <citation type="submission" date="2019-10" db="EMBL/GenBank/DDBJ databases">
        <authorList>
            <consortium name="DOE Joint Genome Institute"/>
            <person name="Kuo A."/>
            <person name="Miyauchi S."/>
            <person name="Kiss E."/>
            <person name="Drula E."/>
            <person name="Kohler A."/>
            <person name="Sanchez-Garcia M."/>
            <person name="Andreopoulos B."/>
            <person name="Barry K.W."/>
            <person name="Bonito G."/>
            <person name="Buee M."/>
            <person name="Carver A."/>
            <person name="Chen C."/>
            <person name="Cichocki N."/>
            <person name="Clum A."/>
            <person name="Culley D."/>
            <person name="Crous P.W."/>
            <person name="Fauchery L."/>
            <person name="Girlanda M."/>
            <person name="Hayes R."/>
            <person name="Keri Z."/>
            <person name="Labutti K."/>
            <person name="Lipzen A."/>
            <person name="Lombard V."/>
            <person name="Magnuson J."/>
            <person name="Maillard F."/>
            <person name="Morin E."/>
            <person name="Murat C."/>
            <person name="Nolan M."/>
            <person name="Ohm R."/>
            <person name="Pangilinan J."/>
            <person name="Pereira M."/>
            <person name="Perotto S."/>
            <person name="Peter M."/>
            <person name="Riley R."/>
            <person name="Sitrit Y."/>
            <person name="Stielow B."/>
            <person name="Szollosi G."/>
            <person name="Zifcakova L."/>
            <person name="Stursova M."/>
            <person name="Spatafora J.W."/>
            <person name="Tedersoo L."/>
            <person name="Vaario L.-M."/>
            <person name="Yamada A."/>
            <person name="Yan M."/>
            <person name="Wang P."/>
            <person name="Xu J."/>
            <person name="Bruns T."/>
            <person name="Baldrian P."/>
            <person name="Vilgalys R."/>
            <person name="Henrissat B."/>
            <person name="Grigoriev I.V."/>
            <person name="Hibbett D."/>
            <person name="Nagy L.G."/>
            <person name="Martin F.M."/>
        </authorList>
    </citation>
    <scope>NUCLEOTIDE SEQUENCE</scope>
    <source>
        <strain evidence="1">P2</strain>
    </source>
</reference>